<dbReference type="InterPro" id="IPR018357">
    <property type="entry name" value="Hexapep_transf_CS"/>
</dbReference>
<keyword evidence="4 7" id="KW-0677">Repeat</keyword>
<comment type="function">
    <text evidence="7">Catalyzes the N-acylation of UDP-3-O-acylglucosamine using 3-hydroxyacyl-ACP as the acyl donor. Is involved in the biosynthesis of lipid A, a phosphorylated glycolipid that anchors the lipopolysaccharide to the outer membrane of the cell.</text>
</comment>
<gene>
    <name evidence="7 10" type="primary">lpxD</name>
    <name evidence="10" type="ORF">THICB1_80072</name>
</gene>
<organism evidence="10 11">
    <name type="scientific">Thiomonas arsenitoxydans (strain DSM 22701 / CIP 110005 / 3As)</name>
    <dbReference type="NCBI Taxonomy" id="426114"/>
    <lineage>
        <taxon>Bacteria</taxon>
        <taxon>Pseudomonadati</taxon>
        <taxon>Pseudomonadota</taxon>
        <taxon>Betaproteobacteria</taxon>
        <taxon>Burkholderiales</taxon>
        <taxon>Thiomonas</taxon>
    </lineage>
</organism>
<name>A0ABM9T9D2_THIA3</name>
<evidence type="ECO:0000313" key="10">
    <source>
        <dbReference type="EMBL" id="CQR38847.1"/>
    </source>
</evidence>
<dbReference type="Gene3D" id="2.160.10.10">
    <property type="entry name" value="Hexapeptide repeat proteins"/>
    <property type="match status" value="1"/>
</dbReference>
<keyword evidence="6 7" id="KW-0012">Acyltransferase</keyword>
<comment type="catalytic activity">
    <reaction evidence="7">
        <text>a UDP-3-O-[(3R)-3-hydroxyacyl]-alpha-D-glucosamine + a (3R)-hydroxyacyl-[ACP] = a UDP-2-N,3-O-bis[(3R)-3-hydroxyacyl]-alpha-D-glucosamine + holo-[ACP] + H(+)</text>
        <dbReference type="Rhea" id="RHEA:53836"/>
        <dbReference type="Rhea" id="RHEA-COMP:9685"/>
        <dbReference type="Rhea" id="RHEA-COMP:9945"/>
        <dbReference type="ChEBI" id="CHEBI:15378"/>
        <dbReference type="ChEBI" id="CHEBI:64479"/>
        <dbReference type="ChEBI" id="CHEBI:78827"/>
        <dbReference type="ChEBI" id="CHEBI:137740"/>
        <dbReference type="ChEBI" id="CHEBI:137748"/>
        <dbReference type="EC" id="2.3.1.191"/>
    </reaction>
</comment>
<dbReference type="Gene3D" id="3.40.1390.10">
    <property type="entry name" value="MurE/MurF, N-terminal domain"/>
    <property type="match status" value="1"/>
</dbReference>
<dbReference type="Gene3D" id="1.20.5.170">
    <property type="match status" value="1"/>
</dbReference>
<dbReference type="PANTHER" id="PTHR43378:SF2">
    <property type="entry name" value="UDP-3-O-ACYLGLUCOSAMINE N-ACYLTRANSFERASE 1, MITOCHONDRIAL-RELATED"/>
    <property type="match status" value="1"/>
</dbReference>
<keyword evidence="11" id="KW-1185">Reference proteome</keyword>
<comment type="pathway">
    <text evidence="7">Bacterial outer membrane biogenesis; LPS lipid A biosynthesis.</text>
</comment>
<keyword evidence="2 7" id="KW-0441">Lipid A biosynthesis</keyword>
<evidence type="ECO:0000256" key="1">
    <source>
        <dbReference type="ARBA" id="ARBA00022516"/>
    </source>
</evidence>
<keyword evidence="5 7" id="KW-0443">Lipid metabolism</keyword>
<dbReference type="HAMAP" id="MF_00523">
    <property type="entry name" value="LpxD"/>
    <property type="match status" value="1"/>
</dbReference>
<evidence type="ECO:0000256" key="4">
    <source>
        <dbReference type="ARBA" id="ARBA00022737"/>
    </source>
</evidence>
<feature type="coiled-coil region" evidence="8">
    <location>
        <begin position="333"/>
        <end position="360"/>
    </location>
</feature>
<dbReference type="InterPro" id="IPR007691">
    <property type="entry name" value="LpxD"/>
</dbReference>
<dbReference type="SUPFAM" id="SSF51161">
    <property type="entry name" value="Trimeric LpxA-like enzymes"/>
    <property type="match status" value="1"/>
</dbReference>
<dbReference type="EC" id="2.3.1.191" evidence="7"/>
<evidence type="ECO:0000256" key="3">
    <source>
        <dbReference type="ARBA" id="ARBA00022679"/>
    </source>
</evidence>
<evidence type="ECO:0000256" key="6">
    <source>
        <dbReference type="ARBA" id="ARBA00023315"/>
    </source>
</evidence>
<dbReference type="InterPro" id="IPR011004">
    <property type="entry name" value="Trimer_LpxA-like_sf"/>
</dbReference>
<dbReference type="GO" id="GO:0016746">
    <property type="term" value="F:acyltransferase activity"/>
    <property type="evidence" value="ECO:0007669"/>
    <property type="project" value="UniProtKB-KW"/>
</dbReference>
<dbReference type="CDD" id="cd03352">
    <property type="entry name" value="LbH_LpxD"/>
    <property type="match status" value="1"/>
</dbReference>
<comment type="subunit">
    <text evidence="7">Homotrimer.</text>
</comment>
<sequence length="367" mass="38156">MSQSAVSTPGISMDGLTLEQIAARLGGELIGNGQAVVQRLRPIGSASETDITFLNRDKLRPQLAETAAGAVILPESLRGALPRSGNAIVARDPYLYYAHLSQWFWALRQPPFEPGCHATAQIDPAAQVSPAARVDAFAAIEAGAQIGEAAHIGAGCFVGRDAVIGAGSVLHPRSSVAWGCRLGARCVLQSGAVVGSDGFGYARDASGAGVKIAQVGIAVLEDDVEVGANSTIDRGALDNTEIGLGVKIDNLVQIAHNVRIGAHTALAGCVGISGSAEIGAYCFIGGGVGIAGHLSIADGVVIGGMSLVSRSVRQPGMYTGAFPLDTHANWERNAATVRQLHQLRDRIRRLEQHIEQHTESLKTEPST</sequence>
<evidence type="ECO:0000256" key="7">
    <source>
        <dbReference type="HAMAP-Rule" id="MF_00523"/>
    </source>
</evidence>
<proteinExistence type="inferred from homology"/>
<comment type="caution">
    <text evidence="10">The sequence shown here is derived from an EMBL/GenBank/DDBJ whole genome shotgun (WGS) entry which is preliminary data.</text>
</comment>
<dbReference type="PANTHER" id="PTHR43378">
    <property type="entry name" value="UDP-3-O-ACYLGLUCOSAMINE N-ACYLTRANSFERASE"/>
    <property type="match status" value="1"/>
</dbReference>
<comment type="similarity">
    <text evidence="7">Belongs to the transferase hexapeptide repeat family. LpxD subfamily.</text>
</comment>
<keyword evidence="1 7" id="KW-0444">Lipid biosynthesis</keyword>
<dbReference type="Proteomes" id="UP000078599">
    <property type="component" value="Unassembled WGS sequence"/>
</dbReference>
<evidence type="ECO:0000259" key="9">
    <source>
        <dbReference type="Pfam" id="PF04613"/>
    </source>
</evidence>
<dbReference type="InterPro" id="IPR020573">
    <property type="entry name" value="UDP_GlcNAc_AcTrfase_non-rep"/>
</dbReference>
<dbReference type="EMBL" id="CTRI01000030">
    <property type="protein sequence ID" value="CQR38847.1"/>
    <property type="molecule type" value="Genomic_DNA"/>
</dbReference>
<evidence type="ECO:0000256" key="2">
    <source>
        <dbReference type="ARBA" id="ARBA00022556"/>
    </source>
</evidence>
<dbReference type="PROSITE" id="PS00101">
    <property type="entry name" value="HEXAPEP_TRANSFERASES"/>
    <property type="match status" value="1"/>
</dbReference>
<feature type="active site" description="Proton acceptor" evidence="7">
    <location>
        <position position="256"/>
    </location>
</feature>
<evidence type="ECO:0000256" key="8">
    <source>
        <dbReference type="SAM" id="Coils"/>
    </source>
</evidence>
<accession>A0ABM9T9D2</accession>
<reference evidence="10 11" key="1">
    <citation type="submission" date="2015-03" db="EMBL/GenBank/DDBJ databases">
        <authorList>
            <person name="Regsiter A."/>
            <person name="william w."/>
        </authorList>
    </citation>
    <scope>NUCLEOTIDE SEQUENCE [LARGE SCALE GENOMIC DNA]</scope>
    <source>
        <strain evidence="10 11">CB1</strain>
    </source>
</reference>
<evidence type="ECO:0000313" key="11">
    <source>
        <dbReference type="Proteomes" id="UP000078599"/>
    </source>
</evidence>
<dbReference type="NCBIfam" id="TIGR01853">
    <property type="entry name" value="lipid_A_lpxD"/>
    <property type="match status" value="1"/>
</dbReference>
<dbReference type="Pfam" id="PF04613">
    <property type="entry name" value="LpxD"/>
    <property type="match status" value="1"/>
</dbReference>
<keyword evidence="3 7" id="KW-0808">Transferase</keyword>
<protein>
    <recommendedName>
        <fullName evidence="7">UDP-3-O-acylglucosamine N-acyltransferase</fullName>
        <ecNumber evidence="7">2.3.1.191</ecNumber>
    </recommendedName>
</protein>
<keyword evidence="8" id="KW-0175">Coiled coil</keyword>
<dbReference type="NCBIfam" id="NF002060">
    <property type="entry name" value="PRK00892.1"/>
    <property type="match status" value="1"/>
</dbReference>
<feature type="domain" description="UDP-3-O-[3-hydroxymyristoyl] glucosamine N-acyltransferase non-repeat region" evidence="9">
    <location>
        <begin position="36"/>
        <end position="103"/>
    </location>
</feature>
<evidence type="ECO:0000256" key="5">
    <source>
        <dbReference type="ARBA" id="ARBA00023098"/>
    </source>
</evidence>